<dbReference type="InterPro" id="IPR004045">
    <property type="entry name" value="Glutathione_S-Trfase_N"/>
</dbReference>
<evidence type="ECO:0000256" key="1">
    <source>
        <dbReference type="ARBA" id="ARBA00012452"/>
    </source>
</evidence>
<evidence type="ECO:0000313" key="7">
    <source>
        <dbReference type="Proteomes" id="UP000287651"/>
    </source>
</evidence>
<dbReference type="PANTHER" id="PTHR44420">
    <property type="entry name" value="GLUTATHIONE S-TRANSFERASE DHAR2-RELATED"/>
    <property type="match status" value="1"/>
</dbReference>
<feature type="domain" description="GST N-terminal" evidence="5">
    <location>
        <begin position="98"/>
        <end position="136"/>
    </location>
</feature>
<organism evidence="6 7">
    <name type="scientific">Ensete ventricosum</name>
    <name type="common">Abyssinian banana</name>
    <name type="synonym">Musa ensete</name>
    <dbReference type="NCBI Taxonomy" id="4639"/>
    <lineage>
        <taxon>Eukaryota</taxon>
        <taxon>Viridiplantae</taxon>
        <taxon>Streptophyta</taxon>
        <taxon>Embryophyta</taxon>
        <taxon>Tracheophyta</taxon>
        <taxon>Spermatophyta</taxon>
        <taxon>Magnoliopsida</taxon>
        <taxon>Liliopsida</taxon>
        <taxon>Zingiberales</taxon>
        <taxon>Musaceae</taxon>
        <taxon>Ensete</taxon>
    </lineage>
</organism>
<dbReference type="PANTHER" id="PTHR44420:SF2">
    <property type="entry name" value="GLUTATHIONE S-TRANSFERASE DHAR2-RELATED"/>
    <property type="match status" value="1"/>
</dbReference>
<sequence>NTTSELFISLHRNLPAQSLVVAIALRSRLSRFIPCPRRPPTPRLSAFAIDPSSLAMAAVAAEVCVKAAVGSPDALGDCKPSSSLSKSLSCCAFDLHISLSAISPEGKLPVLKLEDGKSAPDSDVITQILEEKFPNPSLVTPQEYSSV</sequence>
<dbReference type="Gene3D" id="3.40.30.10">
    <property type="entry name" value="Glutaredoxin"/>
    <property type="match status" value="1"/>
</dbReference>
<evidence type="ECO:0000259" key="5">
    <source>
        <dbReference type="Pfam" id="PF13417"/>
    </source>
</evidence>
<feature type="non-terminal residue" evidence="6">
    <location>
        <position position="1"/>
    </location>
</feature>
<accession>A0A426Z5H8</accession>
<dbReference type="InterPro" id="IPR044627">
    <property type="entry name" value="DHAR1/2/3/4"/>
</dbReference>
<comment type="catalytic activity">
    <reaction evidence="4">
        <text>RX + glutathione = an S-substituted glutathione + a halide anion + H(+)</text>
        <dbReference type="Rhea" id="RHEA:16437"/>
        <dbReference type="ChEBI" id="CHEBI:15378"/>
        <dbReference type="ChEBI" id="CHEBI:16042"/>
        <dbReference type="ChEBI" id="CHEBI:17792"/>
        <dbReference type="ChEBI" id="CHEBI:57925"/>
        <dbReference type="ChEBI" id="CHEBI:90779"/>
        <dbReference type="EC" id="2.5.1.18"/>
    </reaction>
</comment>
<dbReference type="GO" id="GO:0045174">
    <property type="term" value="F:glutathione dehydrogenase (ascorbate) activity"/>
    <property type="evidence" value="ECO:0007669"/>
    <property type="project" value="InterPro"/>
</dbReference>
<reference evidence="6 7" key="1">
    <citation type="journal article" date="2014" name="Agronomy (Basel)">
        <title>A Draft Genome Sequence for Ensete ventricosum, the Drought-Tolerant Tree Against Hunger.</title>
        <authorList>
            <person name="Harrison J."/>
            <person name="Moore K.A."/>
            <person name="Paszkiewicz K."/>
            <person name="Jones T."/>
            <person name="Grant M."/>
            <person name="Ambacheew D."/>
            <person name="Muzemil S."/>
            <person name="Studholme D.J."/>
        </authorList>
    </citation>
    <scope>NUCLEOTIDE SEQUENCE [LARGE SCALE GENOMIC DNA]</scope>
</reference>
<dbReference type="EMBL" id="AMZH03008309">
    <property type="protein sequence ID" value="RRT59240.1"/>
    <property type="molecule type" value="Genomic_DNA"/>
</dbReference>
<evidence type="ECO:0000256" key="2">
    <source>
        <dbReference type="ARBA" id="ARBA00022679"/>
    </source>
</evidence>
<name>A0A426Z5H8_ENSVE</name>
<proteinExistence type="inferred from homology"/>
<dbReference type="SUPFAM" id="SSF52833">
    <property type="entry name" value="Thioredoxin-like"/>
    <property type="match status" value="1"/>
</dbReference>
<dbReference type="EC" id="2.5.1.18" evidence="1"/>
<evidence type="ECO:0000256" key="4">
    <source>
        <dbReference type="ARBA" id="ARBA00047960"/>
    </source>
</evidence>
<dbReference type="Proteomes" id="UP000287651">
    <property type="component" value="Unassembled WGS sequence"/>
</dbReference>
<dbReference type="InterPro" id="IPR036249">
    <property type="entry name" value="Thioredoxin-like_sf"/>
</dbReference>
<gene>
    <name evidence="6" type="ORF">B296_00045997</name>
</gene>
<comment type="similarity">
    <text evidence="3">Belongs to the GST superfamily. DHAR family.</text>
</comment>
<comment type="caution">
    <text evidence="6">The sequence shown here is derived from an EMBL/GenBank/DDBJ whole genome shotgun (WGS) entry which is preliminary data.</text>
</comment>
<dbReference type="GO" id="GO:0033355">
    <property type="term" value="P:ascorbate glutathione cycle"/>
    <property type="evidence" value="ECO:0007669"/>
    <property type="project" value="InterPro"/>
</dbReference>
<evidence type="ECO:0000256" key="3">
    <source>
        <dbReference type="ARBA" id="ARBA00024194"/>
    </source>
</evidence>
<protein>
    <recommendedName>
        <fullName evidence="1">glutathione transferase</fullName>
        <ecNumber evidence="1">2.5.1.18</ecNumber>
    </recommendedName>
</protein>
<dbReference type="GO" id="GO:0004364">
    <property type="term" value="F:glutathione transferase activity"/>
    <property type="evidence" value="ECO:0007669"/>
    <property type="project" value="UniProtKB-EC"/>
</dbReference>
<evidence type="ECO:0000313" key="6">
    <source>
        <dbReference type="EMBL" id="RRT59240.1"/>
    </source>
</evidence>
<keyword evidence="2" id="KW-0808">Transferase</keyword>
<dbReference type="AlphaFoldDB" id="A0A426Z5H8"/>
<dbReference type="Pfam" id="PF13417">
    <property type="entry name" value="GST_N_3"/>
    <property type="match status" value="1"/>
</dbReference>